<evidence type="ECO:0000256" key="6">
    <source>
        <dbReference type="SAM" id="SignalP"/>
    </source>
</evidence>
<evidence type="ECO:0000256" key="5">
    <source>
        <dbReference type="RuleBase" id="RU361169"/>
    </source>
</evidence>
<dbReference type="SMART" id="SM00710">
    <property type="entry name" value="PbH1"/>
    <property type="match status" value="8"/>
</dbReference>
<dbReference type="PROSITE" id="PS51175">
    <property type="entry name" value="CBM6"/>
    <property type="match status" value="1"/>
</dbReference>
<evidence type="ECO:0000313" key="10">
    <source>
        <dbReference type="EMBL" id="MBP1963383.1"/>
    </source>
</evidence>
<feature type="domain" description="CBM6" evidence="8">
    <location>
        <begin position="718"/>
        <end position="851"/>
    </location>
</feature>
<evidence type="ECO:0000256" key="4">
    <source>
        <dbReference type="ARBA" id="ARBA00023295"/>
    </source>
</evidence>
<dbReference type="InterPro" id="IPR036439">
    <property type="entry name" value="Dockerin_dom_sf"/>
</dbReference>
<dbReference type="CDD" id="cd14254">
    <property type="entry name" value="Dockerin_II"/>
    <property type="match status" value="1"/>
</dbReference>
<evidence type="ECO:0000259" key="7">
    <source>
        <dbReference type="PROSITE" id="PS50853"/>
    </source>
</evidence>
<feature type="signal peptide" evidence="6">
    <location>
        <begin position="1"/>
        <end position="36"/>
    </location>
</feature>
<dbReference type="SUPFAM" id="SSF51126">
    <property type="entry name" value="Pectin lyase-like"/>
    <property type="match status" value="1"/>
</dbReference>
<dbReference type="Gene3D" id="2.60.120.260">
    <property type="entry name" value="Galactose-binding domain-like"/>
    <property type="match status" value="1"/>
</dbReference>
<dbReference type="Gene3D" id="1.20.1270.90">
    <property type="entry name" value="AF1782-like"/>
    <property type="match status" value="1"/>
</dbReference>
<evidence type="ECO:0000256" key="2">
    <source>
        <dbReference type="ARBA" id="ARBA00016512"/>
    </source>
</evidence>
<dbReference type="CDD" id="cd00063">
    <property type="entry name" value="FN3"/>
    <property type="match status" value="1"/>
</dbReference>
<dbReference type="InterPro" id="IPR051801">
    <property type="entry name" value="GH28_Enzymes"/>
</dbReference>
<dbReference type="Gene3D" id="2.60.40.680">
    <property type="match status" value="1"/>
</dbReference>
<dbReference type="SUPFAM" id="SSF49265">
    <property type="entry name" value="Fibronectin type III"/>
    <property type="match status" value="1"/>
</dbReference>
<evidence type="ECO:0000313" key="11">
    <source>
        <dbReference type="Proteomes" id="UP001519344"/>
    </source>
</evidence>
<keyword evidence="4 5" id="KW-0326">Glycosidase</keyword>
<reference evidence="10 11" key="1">
    <citation type="submission" date="2021-03" db="EMBL/GenBank/DDBJ databases">
        <title>Genomic Encyclopedia of Type Strains, Phase IV (KMG-IV): sequencing the most valuable type-strain genomes for metagenomic binning, comparative biology and taxonomic classification.</title>
        <authorList>
            <person name="Goeker M."/>
        </authorList>
    </citation>
    <scope>NUCLEOTIDE SEQUENCE [LARGE SCALE GENOMIC DNA]</scope>
    <source>
        <strain evidence="10 11">DSM 24950</strain>
    </source>
</reference>
<dbReference type="Pfam" id="PF00041">
    <property type="entry name" value="fn3"/>
    <property type="match status" value="1"/>
</dbReference>
<keyword evidence="3 5" id="KW-0378">Hydrolase</keyword>
<feature type="domain" description="Fibronectin type-III" evidence="7">
    <location>
        <begin position="46"/>
        <end position="136"/>
    </location>
</feature>
<dbReference type="InterPro" id="IPR013783">
    <property type="entry name" value="Ig-like_fold"/>
</dbReference>
<dbReference type="InterPro" id="IPR012334">
    <property type="entry name" value="Pectin_lyas_fold"/>
</dbReference>
<organism evidence="10 11">
    <name type="scientific">Paenibacillus aceris</name>
    <dbReference type="NCBI Taxonomy" id="869555"/>
    <lineage>
        <taxon>Bacteria</taxon>
        <taxon>Bacillati</taxon>
        <taxon>Bacillota</taxon>
        <taxon>Bacilli</taxon>
        <taxon>Bacillales</taxon>
        <taxon>Paenibacillaceae</taxon>
        <taxon>Paenibacillus</taxon>
    </lineage>
</organism>
<dbReference type="InterPro" id="IPR036116">
    <property type="entry name" value="FN3_sf"/>
</dbReference>
<dbReference type="SUPFAM" id="SSF63446">
    <property type="entry name" value="Type I dockerin domain"/>
    <property type="match status" value="1"/>
</dbReference>
<name>A0ABS4HXV7_9BACL</name>
<dbReference type="EMBL" id="JAGGKV010000005">
    <property type="protein sequence ID" value="MBP1963383.1"/>
    <property type="molecule type" value="Genomic_DNA"/>
</dbReference>
<dbReference type="Gene3D" id="2.160.20.10">
    <property type="entry name" value="Single-stranded right-handed beta-helix, Pectin lyase-like"/>
    <property type="match status" value="1"/>
</dbReference>
<comment type="caution">
    <text evidence="10">The sequence shown here is derived from an EMBL/GenBank/DDBJ whole genome shotgun (WGS) entry which is preliminary data.</text>
</comment>
<dbReference type="PANTHER" id="PTHR31339">
    <property type="entry name" value="PECTIN LYASE-RELATED"/>
    <property type="match status" value="1"/>
</dbReference>
<dbReference type="Gene3D" id="2.60.40.10">
    <property type="entry name" value="Immunoglobulins"/>
    <property type="match status" value="1"/>
</dbReference>
<dbReference type="SUPFAM" id="SSF49785">
    <property type="entry name" value="Galactose-binding domain-like"/>
    <property type="match status" value="1"/>
</dbReference>
<dbReference type="InterPro" id="IPR000743">
    <property type="entry name" value="Glyco_hydro_28"/>
</dbReference>
<dbReference type="Gene3D" id="1.10.1330.10">
    <property type="entry name" value="Dockerin domain"/>
    <property type="match status" value="1"/>
</dbReference>
<keyword evidence="11" id="KW-1185">Reference proteome</keyword>
<feature type="chain" id="PRO_5045953344" description="Probable pectate lyase C" evidence="6">
    <location>
        <begin position="37"/>
        <end position="1227"/>
    </location>
</feature>
<evidence type="ECO:0000259" key="9">
    <source>
        <dbReference type="PROSITE" id="PS51766"/>
    </source>
</evidence>
<dbReference type="PANTHER" id="PTHR31339:SF9">
    <property type="entry name" value="PLASMIN AND FIBRONECTIN-BINDING PROTEIN A"/>
    <property type="match status" value="1"/>
</dbReference>
<dbReference type="InterPro" id="IPR008965">
    <property type="entry name" value="CBM2/CBM3_carb-bd_dom_sf"/>
</dbReference>
<dbReference type="InterPro" id="IPR005084">
    <property type="entry name" value="CBM6"/>
</dbReference>
<dbReference type="InterPro" id="IPR006626">
    <property type="entry name" value="PbH1"/>
</dbReference>
<comment type="similarity">
    <text evidence="1 5">Belongs to the glycosyl hydrolase 28 family.</text>
</comment>
<feature type="domain" description="Dockerin" evidence="9">
    <location>
        <begin position="1167"/>
        <end position="1227"/>
    </location>
</feature>
<dbReference type="InterPro" id="IPR008979">
    <property type="entry name" value="Galactose-bd-like_sf"/>
</dbReference>
<protein>
    <recommendedName>
        <fullName evidence="2">Probable pectate lyase C</fullName>
    </recommendedName>
</protein>
<sequence>MKKIPVLNKKIAISMLASFMLLSPCYSTTFNHVAFAAVTTSSSLQAPINVLSPRESLTDTTVLLLWDKPANIYDISNFDTYVVYQNGVQVGETTKMGYSVSGLSPSSAYTFTVKTRDTDGNLSEASAALTIQTKASGQTINVEDYGAVGDGLTVNTAAIQQAINDLPDGGTIYIPAGKTFMSGALFLKSNMTMKIDGTLKGTTKLSDYPIIPTRFEGFELDGYASLLTLGHRDAKGPYNISNVVITGSGTIDGNGLDLGNAEVAASGNRSRGRAIMMLNAQNVYIKDLTVSYGPAWTTHFIYSDHITFDNVKLISKNSSYRIANGDGIDPDSSTHANIFNCYFHTGDDSVAIKSGKNLEGYNLGIPTEYIRVTDNVIDGSNGGYVIGSEMSGSVRHVLIQNNSVSSISWEGIDIKSSAGRGGIVEDVTFKDMTISKTRMAIRISANYSTNNDGDPAPVLPTLKDLHYENIVTGTGTNGTALGIEGLDGSYVQNVTMKNLNLRGTAGAVIKDADSILFDRVKVTADSGPAWTVTNVTNIQSTNPVIQPLTSHPNINQFDAAGHIITALGGTKVGQLILQLSSEDGALQTFTVADADGHVKQASEVLAEGDKLTSTAKIGSDTAVYTINLTSDTTIQLKASHPNLTSLDSALHKLSVAFGTTVADLLNQIESPTGTPQTYSVTSAANSPKASGMLVNGDMLVVTGQDGISKSTYQILSAMIFEGETTPFTTSGLGTSTAADALASGGSYRQFTGTPKPGNWMEYTINVPAAGTYDVSFGYKTNTNRGIVQLSIDGNAQGTPVDEYAGAQGFASVDLGNVTFSAPGDHKFRFLITGKNASSSAYGITFDNVKLTAVGTSANLSTDTGIQLAASHPNLAAVDAVAKVVNASNGATVAQVITQIASADGSVQSYTIADASGTAKNSGALVSGDKLVVTASDGITQAVYTIQVAQPAAPTATLTGTSAVYPGQPFDLTFGLNNLGSNGSGGIYAEDLTVNYDPAQLQFDAVTSLMDGLFVSQTATPGRIRIVSASEGASHAITDSNIGAILKLSFQANPAVKSVNSTVALSGVVVSDGRGVETQVQGATANIPITVVDKAELNTLIASAQTKYDAAVEGSKPGQYPAGSKEALRASIATAQTVADNSAATPDQVNQAVMDLNAALQSFLASVNAAIPGDVSGDGKISIGDLAIIASHYGETPSSPKWTASADLNGDGVIDISDLAAMAQKLAQ</sequence>
<evidence type="ECO:0000259" key="8">
    <source>
        <dbReference type="PROSITE" id="PS51175"/>
    </source>
</evidence>
<keyword evidence="6" id="KW-0732">Signal</keyword>
<dbReference type="SUPFAM" id="SSF49384">
    <property type="entry name" value="Carbohydrate-binding domain"/>
    <property type="match status" value="1"/>
</dbReference>
<dbReference type="Pfam" id="PF00963">
    <property type="entry name" value="Cohesin"/>
    <property type="match status" value="1"/>
</dbReference>
<gene>
    <name evidence="10" type="ORF">J2Z65_002599</name>
</gene>
<dbReference type="PROSITE" id="PS00018">
    <property type="entry name" value="EF_HAND_1"/>
    <property type="match status" value="2"/>
</dbReference>
<dbReference type="RefSeq" id="WP_167058708.1">
    <property type="nucleotide sequence ID" value="NZ_JAAOZR010000019.1"/>
</dbReference>
<dbReference type="Pfam" id="PF00295">
    <property type="entry name" value="Glyco_hydro_28"/>
    <property type="match status" value="1"/>
</dbReference>
<dbReference type="SMART" id="SM00060">
    <property type="entry name" value="FN3"/>
    <property type="match status" value="1"/>
</dbReference>
<dbReference type="CDD" id="cd08547">
    <property type="entry name" value="Type_II_cohesin"/>
    <property type="match status" value="1"/>
</dbReference>
<dbReference type="InterPro" id="IPR002105">
    <property type="entry name" value="Dockerin_1_rpt"/>
</dbReference>
<dbReference type="Proteomes" id="UP001519344">
    <property type="component" value="Unassembled WGS sequence"/>
</dbReference>
<dbReference type="PROSITE" id="PS50853">
    <property type="entry name" value="FN3"/>
    <property type="match status" value="1"/>
</dbReference>
<dbReference type="Pfam" id="PF00404">
    <property type="entry name" value="Dockerin_1"/>
    <property type="match status" value="1"/>
</dbReference>
<dbReference type="InterPro" id="IPR002102">
    <property type="entry name" value="Cohesin_dom"/>
</dbReference>
<evidence type="ECO:0000256" key="3">
    <source>
        <dbReference type="ARBA" id="ARBA00022801"/>
    </source>
</evidence>
<accession>A0ABS4HXV7</accession>
<dbReference type="InterPro" id="IPR011050">
    <property type="entry name" value="Pectin_lyase_fold/virulence"/>
</dbReference>
<proteinExistence type="inferred from homology"/>
<evidence type="ECO:0000256" key="1">
    <source>
        <dbReference type="ARBA" id="ARBA00008834"/>
    </source>
</evidence>
<dbReference type="PROSITE" id="PS51766">
    <property type="entry name" value="DOCKERIN"/>
    <property type="match status" value="1"/>
</dbReference>
<dbReference type="InterPro" id="IPR016134">
    <property type="entry name" value="Dockerin_dom"/>
</dbReference>
<dbReference type="InterPro" id="IPR018247">
    <property type="entry name" value="EF_Hand_1_Ca_BS"/>
</dbReference>
<dbReference type="InterPro" id="IPR003961">
    <property type="entry name" value="FN3_dom"/>
</dbReference>
<dbReference type="Pfam" id="PF07554">
    <property type="entry name" value="FIVAR"/>
    <property type="match status" value="1"/>
</dbReference>